<evidence type="ECO:0000313" key="3">
    <source>
        <dbReference type="Proteomes" id="UP000290545"/>
    </source>
</evidence>
<dbReference type="PROSITE" id="PS51257">
    <property type="entry name" value="PROKAR_LIPOPROTEIN"/>
    <property type="match status" value="1"/>
</dbReference>
<evidence type="ECO:0000259" key="1">
    <source>
        <dbReference type="PROSITE" id="PS50213"/>
    </source>
</evidence>
<dbReference type="InterPro" id="IPR036378">
    <property type="entry name" value="FAS1_dom_sf"/>
</dbReference>
<name>A0A4Q1DA67_9BACT</name>
<dbReference type="SMART" id="SM00554">
    <property type="entry name" value="FAS1"/>
    <property type="match status" value="2"/>
</dbReference>
<keyword evidence="3" id="KW-1185">Reference proteome</keyword>
<accession>A0A4Q1DA67</accession>
<dbReference type="PANTHER" id="PTHR10900">
    <property type="entry name" value="PERIOSTIN-RELATED"/>
    <property type="match status" value="1"/>
</dbReference>
<dbReference type="RefSeq" id="WP_129002034.1">
    <property type="nucleotide sequence ID" value="NZ_SDHZ01000001.1"/>
</dbReference>
<protein>
    <recommendedName>
        <fullName evidence="1">FAS1 domain-containing protein</fullName>
    </recommendedName>
</protein>
<dbReference type="OrthoDB" id="659398at2"/>
<dbReference type="Pfam" id="PF02469">
    <property type="entry name" value="Fasciclin"/>
    <property type="match status" value="2"/>
</dbReference>
<reference evidence="2 3" key="1">
    <citation type="submission" date="2019-01" db="EMBL/GenBank/DDBJ databases">
        <title>Filimonas sp. strain TTM-71.</title>
        <authorList>
            <person name="Chen W.-M."/>
        </authorList>
    </citation>
    <scope>NUCLEOTIDE SEQUENCE [LARGE SCALE GENOMIC DNA]</scope>
    <source>
        <strain evidence="2 3">TTM-71</strain>
    </source>
</reference>
<dbReference type="PROSITE" id="PS50213">
    <property type="entry name" value="FAS1"/>
    <property type="match status" value="2"/>
</dbReference>
<evidence type="ECO:0000313" key="2">
    <source>
        <dbReference type="EMBL" id="RXK86284.1"/>
    </source>
</evidence>
<feature type="domain" description="FAS1" evidence="1">
    <location>
        <begin position="561"/>
        <end position="719"/>
    </location>
</feature>
<sequence length="723" mass="80376">MNFIHKNAGSLLLVLLALVTGCQKKEFDAYYSRPDNLAQPIYQQLQSRGNFKHLLALIDKAGYKTTLNTAGYWTLFAPNDEAFEAYLKTRGIQSIENISADSATALVQYALVYNAFKAQTLGDYQSNAGWVTSAAYKRRTAYYDFVYTENNRKLIAANRNGSYVSSDNNNKYLPYFVSSYFNTQKLSSDDYAYFYPGVTYTGFNVAGAKVVNKDIVAENGVIHETDKVISPLPSLDQYLASHPEYSEFKKIYDQFLVTYTANSEITARYRALTQSPDQVYVKNYSSTLAFSPNNENFLKLQDNDGQSDGYTLFIPTNEVLLNYEQNVLLRYYPVKSLSQLPIGIVTDFLNAHMWKTTVWPSKFATTLNYHGEAARFTSTDIVDKQVLSNGIFYGTSKVQEANVFHSVYGHAYLNPGYSLLTRALDLELKLVVSNPNLRFALCLLSDATLTQAGFAWNTANSTFQYTAPGGSTVIGADAVNRLKRLLNLHIIAYAGNTAPDFSGEGIIETYDGEYIRYNQNKLFAAGSAETGIVIDSFKTASNGTGYYLHNLLNFSEQNIGKDIEKYATKSSDPYYRFFQYLKSSPLYTAATGAIQGVSAGNFYTVFIPSNAAIQTAIDQGWLPSSTAPSTSEDIDKVSRFIQYHILNKNTVVPDGQKTGSFETLLKNSSGDAVSVRISGQAGSLQITDARHASPNANLVTAYSNVLSNRAVVHQIDQFLQYQY</sequence>
<feature type="domain" description="FAS1" evidence="1">
    <location>
        <begin position="38"/>
        <end position="229"/>
    </location>
</feature>
<dbReference type="Proteomes" id="UP000290545">
    <property type="component" value="Unassembled WGS sequence"/>
</dbReference>
<dbReference type="InterPro" id="IPR050904">
    <property type="entry name" value="Adhesion/Biosynth-related"/>
</dbReference>
<dbReference type="EMBL" id="SDHZ01000001">
    <property type="protein sequence ID" value="RXK86284.1"/>
    <property type="molecule type" value="Genomic_DNA"/>
</dbReference>
<organism evidence="2 3">
    <name type="scientific">Filimonas effusa</name>
    <dbReference type="NCBI Taxonomy" id="2508721"/>
    <lineage>
        <taxon>Bacteria</taxon>
        <taxon>Pseudomonadati</taxon>
        <taxon>Bacteroidota</taxon>
        <taxon>Chitinophagia</taxon>
        <taxon>Chitinophagales</taxon>
        <taxon>Chitinophagaceae</taxon>
        <taxon>Filimonas</taxon>
    </lineage>
</organism>
<dbReference type="AlphaFoldDB" id="A0A4Q1DA67"/>
<dbReference type="InterPro" id="IPR000782">
    <property type="entry name" value="FAS1_domain"/>
</dbReference>
<dbReference type="SUPFAM" id="SSF82153">
    <property type="entry name" value="FAS1 domain"/>
    <property type="match status" value="3"/>
</dbReference>
<dbReference type="PANTHER" id="PTHR10900:SF77">
    <property type="entry name" value="FI19380P1"/>
    <property type="match status" value="1"/>
</dbReference>
<comment type="caution">
    <text evidence="2">The sequence shown here is derived from an EMBL/GenBank/DDBJ whole genome shotgun (WGS) entry which is preliminary data.</text>
</comment>
<dbReference type="Gene3D" id="2.30.180.10">
    <property type="entry name" value="FAS1 domain"/>
    <property type="match status" value="2"/>
</dbReference>
<proteinExistence type="predicted"/>
<gene>
    <name evidence="2" type="ORF">ESB13_05615</name>
</gene>